<feature type="compositionally biased region" description="Basic and acidic residues" evidence="1">
    <location>
        <begin position="367"/>
        <end position="383"/>
    </location>
</feature>
<accession>A0ABT4CXZ6</accession>
<gene>
    <name evidence="2" type="ORF">OXH55_19415</name>
</gene>
<dbReference type="RefSeq" id="WP_268051827.1">
    <property type="nucleotide sequence ID" value="NZ_JAPQES010000012.1"/>
</dbReference>
<name>A0ABT4CXZ6_9CLOT</name>
<evidence type="ECO:0000313" key="3">
    <source>
        <dbReference type="Proteomes" id="UP001079657"/>
    </source>
</evidence>
<proteinExistence type="predicted"/>
<feature type="region of interest" description="Disordered" evidence="1">
    <location>
        <begin position="367"/>
        <end position="401"/>
    </location>
</feature>
<evidence type="ECO:0000256" key="1">
    <source>
        <dbReference type="SAM" id="MobiDB-lite"/>
    </source>
</evidence>
<reference evidence="2" key="1">
    <citation type="submission" date="2022-12" db="EMBL/GenBank/DDBJ databases">
        <authorList>
            <person name="Wang J."/>
        </authorList>
    </citation>
    <scope>NUCLEOTIDE SEQUENCE</scope>
    <source>
        <strain evidence="2">HY-42-06</strain>
    </source>
</reference>
<organism evidence="2 3">
    <name type="scientific">Clostridium ganghwense</name>
    <dbReference type="NCBI Taxonomy" id="312089"/>
    <lineage>
        <taxon>Bacteria</taxon>
        <taxon>Bacillati</taxon>
        <taxon>Bacillota</taxon>
        <taxon>Clostridia</taxon>
        <taxon>Eubacteriales</taxon>
        <taxon>Clostridiaceae</taxon>
        <taxon>Clostridium</taxon>
    </lineage>
</organism>
<sequence length="437" mass="51824">MLAVKSELQIKQFDDREIKDIIEALKFMLDDCNKDGYIRILNNQNNYGNEVNTYKNYRVKDLLNVIKLKKILNSGAIEPIDLYYSVNTYQTRKEATEDNIKQLVNVLIDIDYKKSLYKHLSPSKFVEMLEYEVFAQTIPTPSATVFTGNNVHVIYKLKYSVNATHKAKTLAKRVQKHITSQLKEFKADRSVNLTTLTRFIHTQNSKNMGEVSIKTYKNISYELRELQEWLPSLPSWYEDWKNKKKNKDSNKKARVTRLHNEYTLLKARVEDLEKLQELRSYKCYGHREVMCYLYRNFVIQVEANAEIAEERMLDFNSKFERPLKSNRIESKTRVVEQRTYKYKNDTLIALLDITEEEERELKVTISKAEKGRRNNERTKEANKAKRRNSNGLTKREKEKQEKMKQIKELIEKEYKNAEIAEIMGISIRQVQRLKKEL</sequence>
<dbReference type="Gene3D" id="1.10.10.60">
    <property type="entry name" value="Homeodomain-like"/>
    <property type="match status" value="1"/>
</dbReference>
<dbReference type="EMBL" id="JAPQES010000012">
    <property type="protein sequence ID" value="MCY6372764.1"/>
    <property type="molecule type" value="Genomic_DNA"/>
</dbReference>
<comment type="caution">
    <text evidence="2">The sequence shown here is derived from an EMBL/GenBank/DDBJ whole genome shotgun (WGS) entry which is preliminary data.</text>
</comment>
<evidence type="ECO:0000313" key="2">
    <source>
        <dbReference type="EMBL" id="MCY6372764.1"/>
    </source>
</evidence>
<evidence type="ECO:0008006" key="4">
    <source>
        <dbReference type="Google" id="ProtNLM"/>
    </source>
</evidence>
<protein>
    <recommendedName>
        <fullName evidence="4">Replication protein</fullName>
    </recommendedName>
</protein>
<keyword evidence="3" id="KW-1185">Reference proteome</keyword>
<dbReference type="Proteomes" id="UP001079657">
    <property type="component" value="Unassembled WGS sequence"/>
</dbReference>